<evidence type="ECO:0000313" key="3">
    <source>
        <dbReference type="Proteomes" id="UP000078560"/>
    </source>
</evidence>
<proteinExistence type="predicted"/>
<keyword evidence="1" id="KW-1133">Transmembrane helix</keyword>
<dbReference type="Proteomes" id="UP000078560">
    <property type="component" value="Unassembled WGS sequence"/>
</dbReference>
<evidence type="ECO:0000313" key="2">
    <source>
        <dbReference type="EMBL" id="SBS92426.1"/>
    </source>
</evidence>
<dbReference type="AlphaFoldDB" id="A0A1A8WKP1"/>
<gene>
    <name evidence="2" type="ORF">POVCU2_0074140</name>
</gene>
<protein>
    <submittedName>
        <fullName evidence="2">PIR Superfamily Protein</fullName>
    </submittedName>
</protein>
<dbReference type="Pfam" id="PF05795">
    <property type="entry name" value="Plasmodium_Vir"/>
    <property type="match status" value="2"/>
</dbReference>
<keyword evidence="1" id="KW-0812">Transmembrane</keyword>
<evidence type="ECO:0000256" key="1">
    <source>
        <dbReference type="SAM" id="Phobius"/>
    </source>
</evidence>
<feature type="transmembrane region" description="Helical" evidence="1">
    <location>
        <begin position="278"/>
        <end position="298"/>
    </location>
</feature>
<dbReference type="InterPro" id="IPR008780">
    <property type="entry name" value="Plasmodium_Vir"/>
</dbReference>
<keyword evidence="1" id="KW-0472">Membrane</keyword>
<accession>A0A1A8WKP1</accession>
<sequence length="349" mass="40634">MCCSYEVDEEKYEFFKHIDDYIKYDDLAVQNEVIHSYNLNFNFIQKHYEAHGSGKEEDEQKFVDLKKLCNKFVYLVDTLSKRNEGSTFNADYDIDYLNYWLNSRIHEIDPGSICKKVFFKNFIVDNITKENLNKLKGKIHDIEESELKKMDALYTLHKFYNKIDKIISSSESNKEDVIQQAHNCVEMYKTVKDKCPDNRTKFCNKLKSFQQKYEAISLCNYKLENWKKEKLPSLTGENDISIQDCGSSANATERPLAQVSGAEDQRIGESSNIDMNNITIGAASTIGISFICFIFYRFTSFGPWIRSRISKNENILGILGEDMNYFSHSSEYDHIDPENMSYNIAYNSV</sequence>
<organism evidence="2 3">
    <name type="scientific">Plasmodium ovale curtisi</name>
    <dbReference type="NCBI Taxonomy" id="864141"/>
    <lineage>
        <taxon>Eukaryota</taxon>
        <taxon>Sar</taxon>
        <taxon>Alveolata</taxon>
        <taxon>Apicomplexa</taxon>
        <taxon>Aconoidasida</taxon>
        <taxon>Haemosporida</taxon>
        <taxon>Plasmodiidae</taxon>
        <taxon>Plasmodium</taxon>
        <taxon>Plasmodium (Plasmodium)</taxon>
    </lineage>
</organism>
<reference evidence="3" key="1">
    <citation type="submission" date="2016-05" db="EMBL/GenBank/DDBJ databases">
        <authorList>
            <person name="Naeem Raeece"/>
        </authorList>
    </citation>
    <scope>NUCLEOTIDE SEQUENCE [LARGE SCALE GENOMIC DNA]</scope>
</reference>
<dbReference type="EMBL" id="FLQU01001288">
    <property type="protein sequence ID" value="SBS92426.1"/>
    <property type="molecule type" value="Genomic_DNA"/>
</dbReference>
<name>A0A1A8WKP1_PLAOA</name>